<dbReference type="Proteomes" id="UP001321580">
    <property type="component" value="Unassembled WGS sequence"/>
</dbReference>
<gene>
    <name evidence="2" type="ORF">QLQ15_09285</name>
</gene>
<name>A0ABT6XGC9_9GAMM</name>
<evidence type="ECO:0000313" key="2">
    <source>
        <dbReference type="EMBL" id="MDI9239101.1"/>
    </source>
</evidence>
<evidence type="ECO:0000256" key="1">
    <source>
        <dbReference type="SAM" id="Phobius"/>
    </source>
</evidence>
<keyword evidence="1" id="KW-0472">Membrane</keyword>
<keyword evidence="3" id="KW-1185">Reference proteome</keyword>
<evidence type="ECO:0008006" key="4">
    <source>
        <dbReference type="Google" id="ProtNLM"/>
    </source>
</evidence>
<dbReference type="EMBL" id="JASGBI010000001">
    <property type="protein sequence ID" value="MDI9239101.1"/>
    <property type="molecule type" value="Genomic_DNA"/>
</dbReference>
<dbReference type="RefSeq" id="WP_283212507.1">
    <property type="nucleotide sequence ID" value="NZ_JASGBI010000001.1"/>
</dbReference>
<comment type="caution">
    <text evidence="2">The sequence shown here is derived from an EMBL/GenBank/DDBJ whole genome shotgun (WGS) entry which is preliminary data.</text>
</comment>
<feature type="transmembrane region" description="Helical" evidence="1">
    <location>
        <begin position="40"/>
        <end position="62"/>
    </location>
</feature>
<protein>
    <recommendedName>
        <fullName evidence="4">DUF1624 domain-containing protein</fullName>
    </recommendedName>
</protein>
<sequence length="180" mass="20144">MDAHDDSMPNGLLQRLCFLHRSVSTLMDDPLGEQESTANYYLTVHCLMLLLFLFGIVDKHLFDLRGFLHDVWPVKSQNFRNPLSLGPILSMGLGVPIFLFWRKLGKTGGSTRHKGRPQRGYMSATFFSALGVNSLLLFVAAKLGLPEVSLVLGALNFAWWARWSTGVYRRQVLCAAAGRC</sequence>
<accession>A0ABT6XGC9</accession>
<feature type="transmembrane region" description="Helical" evidence="1">
    <location>
        <begin position="82"/>
        <end position="101"/>
    </location>
</feature>
<reference evidence="2 3" key="1">
    <citation type="submission" date="2023-05" db="EMBL/GenBank/DDBJ databases">
        <title>Lysobacter sp. strain LF1 Genome sequencing and assembly.</title>
        <authorList>
            <person name="Jung Y."/>
        </authorList>
    </citation>
    <scope>NUCLEOTIDE SEQUENCE [LARGE SCALE GENOMIC DNA]</scope>
    <source>
        <strain evidence="2 3">LF1</strain>
    </source>
</reference>
<keyword evidence="1" id="KW-0812">Transmembrane</keyword>
<proteinExistence type="predicted"/>
<keyword evidence="1" id="KW-1133">Transmembrane helix</keyword>
<evidence type="ECO:0000313" key="3">
    <source>
        <dbReference type="Proteomes" id="UP001321580"/>
    </source>
</evidence>
<feature type="transmembrane region" description="Helical" evidence="1">
    <location>
        <begin position="121"/>
        <end position="141"/>
    </location>
</feature>
<organism evidence="2 3">
    <name type="scientific">Lysobacter stagni</name>
    <dbReference type="NCBI Taxonomy" id="3045172"/>
    <lineage>
        <taxon>Bacteria</taxon>
        <taxon>Pseudomonadati</taxon>
        <taxon>Pseudomonadota</taxon>
        <taxon>Gammaproteobacteria</taxon>
        <taxon>Lysobacterales</taxon>
        <taxon>Lysobacteraceae</taxon>
        <taxon>Lysobacter</taxon>
    </lineage>
</organism>